<protein>
    <submittedName>
        <fullName evidence="2">Uncharacterized protein</fullName>
    </submittedName>
</protein>
<feature type="compositionally biased region" description="Polar residues" evidence="1">
    <location>
        <begin position="1"/>
        <end position="12"/>
    </location>
</feature>
<dbReference type="EMBL" id="MU006323">
    <property type="protein sequence ID" value="KAF2847786.1"/>
    <property type="molecule type" value="Genomic_DNA"/>
</dbReference>
<evidence type="ECO:0000313" key="2">
    <source>
        <dbReference type="EMBL" id="KAF2847786.1"/>
    </source>
</evidence>
<dbReference type="Proteomes" id="UP000799423">
    <property type="component" value="Unassembled WGS sequence"/>
</dbReference>
<feature type="non-terminal residue" evidence="2">
    <location>
        <position position="1"/>
    </location>
</feature>
<dbReference type="AlphaFoldDB" id="A0A6A7AWX3"/>
<keyword evidence="3" id="KW-1185">Reference proteome</keyword>
<evidence type="ECO:0000256" key="1">
    <source>
        <dbReference type="SAM" id="MobiDB-lite"/>
    </source>
</evidence>
<evidence type="ECO:0000313" key="3">
    <source>
        <dbReference type="Proteomes" id="UP000799423"/>
    </source>
</evidence>
<feature type="region of interest" description="Disordered" evidence="1">
    <location>
        <begin position="1"/>
        <end position="36"/>
    </location>
</feature>
<accession>A0A6A7AWX3</accession>
<dbReference type="OrthoDB" id="10461492at2759"/>
<gene>
    <name evidence="2" type="ORF">T440DRAFT_402873</name>
</gene>
<sequence length="111" mass="12174">LTTMSSSQQNNNGGRPTGATGGGHHRNTCRNYQQPGHPPQYMFVDLPGALCAHCQTTRPAETDSISHAVMQLHNEWVYLLMDLGVLDLVFLVLAENVACPTLHFAMRGLRS</sequence>
<reference evidence="2" key="1">
    <citation type="submission" date="2020-01" db="EMBL/GenBank/DDBJ databases">
        <authorList>
            <consortium name="DOE Joint Genome Institute"/>
            <person name="Haridas S."/>
            <person name="Albert R."/>
            <person name="Binder M."/>
            <person name="Bloem J."/>
            <person name="Labutti K."/>
            <person name="Salamov A."/>
            <person name="Andreopoulos B."/>
            <person name="Baker S.E."/>
            <person name="Barry K."/>
            <person name="Bills G."/>
            <person name="Bluhm B.H."/>
            <person name="Cannon C."/>
            <person name="Castanera R."/>
            <person name="Culley D.E."/>
            <person name="Daum C."/>
            <person name="Ezra D."/>
            <person name="Gonzalez J.B."/>
            <person name="Henrissat B."/>
            <person name="Kuo A."/>
            <person name="Liang C."/>
            <person name="Lipzen A."/>
            <person name="Lutzoni F."/>
            <person name="Magnuson J."/>
            <person name="Mondo S."/>
            <person name="Nolan M."/>
            <person name="Ohm R."/>
            <person name="Pangilinan J."/>
            <person name="Park H.-J."/>
            <person name="Ramirez L."/>
            <person name="Alfaro M."/>
            <person name="Sun H."/>
            <person name="Tritt A."/>
            <person name="Yoshinaga Y."/>
            <person name="Zwiers L.-H."/>
            <person name="Turgeon B.G."/>
            <person name="Goodwin S.B."/>
            <person name="Spatafora J.W."/>
            <person name="Crous P.W."/>
            <person name="Grigoriev I.V."/>
        </authorList>
    </citation>
    <scope>NUCLEOTIDE SEQUENCE</scope>
    <source>
        <strain evidence="2">IPT5</strain>
    </source>
</reference>
<name>A0A6A7AWX3_9PLEO</name>
<proteinExistence type="predicted"/>
<organism evidence="2 3">
    <name type="scientific">Plenodomus tracheiphilus IPT5</name>
    <dbReference type="NCBI Taxonomy" id="1408161"/>
    <lineage>
        <taxon>Eukaryota</taxon>
        <taxon>Fungi</taxon>
        <taxon>Dikarya</taxon>
        <taxon>Ascomycota</taxon>
        <taxon>Pezizomycotina</taxon>
        <taxon>Dothideomycetes</taxon>
        <taxon>Pleosporomycetidae</taxon>
        <taxon>Pleosporales</taxon>
        <taxon>Pleosporineae</taxon>
        <taxon>Leptosphaeriaceae</taxon>
        <taxon>Plenodomus</taxon>
    </lineage>
</organism>